<organism evidence="3">
    <name type="scientific">Tanacetum cinerariifolium</name>
    <name type="common">Dalmatian daisy</name>
    <name type="synonym">Chrysanthemum cinerariifolium</name>
    <dbReference type="NCBI Taxonomy" id="118510"/>
    <lineage>
        <taxon>Eukaryota</taxon>
        <taxon>Viridiplantae</taxon>
        <taxon>Streptophyta</taxon>
        <taxon>Embryophyta</taxon>
        <taxon>Tracheophyta</taxon>
        <taxon>Spermatophyta</taxon>
        <taxon>Magnoliopsida</taxon>
        <taxon>eudicotyledons</taxon>
        <taxon>Gunneridae</taxon>
        <taxon>Pentapetalae</taxon>
        <taxon>asterids</taxon>
        <taxon>campanulids</taxon>
        <taxon>Asterales</taxon>
        <taxon>Asteraceae</taxon>
        <taxon>Asteroideae</taxon>
        <taxon>Anthemideae</taxon>
        <taxon>Anthemidinae</taxon>
        <taxon>Tanacetum</taxon>
    </lineage>
</organism>
<dbReference type="Gene3D" id="3.30.420.10">
    <property type="entry name" value="Ribonuclease H-like superfamily/Ribonuclease H"/>
    <property type="match status" value="1"/>
</dbReference>
<sequence>MKTKLMLIEDKTWRLMSTLLLIEDFLYKMKTKLMLIEDINDCIKPYTWLRCLRSTQIGNHYSSVAMNDSLNYVEMCNKCLELEVELIKQLDMEKVLVITTLKNDLRKFKRKDIVDNVSQVSKDTIIAPGIYKLDRVTLAPKDKNNRETHIYYLKHTIEQAVILREIVEQANSLNPLDSASYSACKYVKLIQELLGYVRDTCPDIHKHSEKLVVVTPINNKKTVRSKSIDNIKNDRILQISSSTQKKNKVEDHSRIVKPSFNDSNYVVEPSRNANMQHFKLNKNSELMSVKYSGCSKHMTGDRSQLTNFVHKFLSTVKFGLEHNLFSVGQFYDSNLEVAFKKHSLFTWVKFLASKDEAPYFIIKFLKMIQVRLNTLVRNIRTYNGTEFVSQTLRSYYESVGISHETSVARSLQKMVSLKVADAPRAIDFVDSHVSTSIDQDASSTNSTYQGSSSNVRPIHTLFESLSSWTKDHPIENLIKDPSRFGSTRKQLQTNSMWCYIHAFLTSVGPKNFKQEGIDFEESFAPVARIEAIRIFIANEASKNITIFQMDVKMSFFNSELKEDVYVSQLEGFVDQDNPSYVSKLKKALYDFKQAPRACDSVDTPMVKKSKLDEDLQGKPIDATHYHGMIESRMCLTSSRPDLIYAVCLCARYQAKATKKHLNAVKQIFRYLKGTINMGLWYSKDTGDKLVSWSSKKQNSTAISSTEAEYIALSGDNKSSIALCYNNVQHSRAKHIDVCYHFIKERVENEIMELYFVRMEYQLANIFTKLLPRERFNFLIEKLEAKPVKKTKRVKRPAKKSATAPTTGVVIRDTPGDGFGSQPKVPDEFKDNTTGTDKGTSTKPGVPDVPSNESDSDNESYGDSEDESDDIDDDDNINDDDSKNENDDGNDAHDSENDYENVYEEEDDDLYKDVDVRSLGAMREKERKCDEEMTNVDRNVSQENSYEQVVEDAHVTLTSLQKTESSKQSSSISSDFASKFLILDNIPPVVDEVTSMTNVKKCQEESSTQAPSLFIVPETAILEISPVHATTAPPTISVTTPLLQLTTPSPAPITVPTKTSILALLNFYSMFRFDQRNVILAKSSSQPKYTYEVAVSLIEFEFKKILLDKIEKSESYQDAPDHRELYDGLVKSYNIDKDLFSSYGNKMSKDTKPPRGSKSKESKSSSSKGNKPQPRSSSKSTQAKEPVFEVAYTKMQQDQGVSLVIQLINPVMRLLQRVTVTHVKVMKWYDYEYLEEIIIQRDDQKLYNFMEGNFPRLNLRDIEDLLLLLVQKKLSNLEKYVIFDLNVALRMFTRRIDS</sequence>
<feature type="domain" description="Reverse transcriptase Ty1/copia-type" evidence="2">
    <location>
        <begin position="512"/>
        <end position="611"/>
    </location>
</feature>
<dbReference type="SUPFAM" id="SSF53098">
    <property type="entry name" value="Ribonuclease H-like"/>
    <property type="match status" value="1"/>
</dbReference>
<dbReference type="PANTHER" id="PTHR11439">
    <property type="entry name" value="GAG-POL-RELATED RETROTRANSPOSON"/>
    <property type="match status" value="1"/>
</dbReference>
<feature type="region of interest" description="Disordered" evidence="1">
    <location>
        <begin position="789"/>
        <end position="896"/>
    </location>
</feature>
<protein>
    <recommendedName>
        <fullName evidence="2">Reverse transcriptase Ty1/copia-type domain-containing protein</fullName>
    </recommendedName>
</protein>
<feature type="compositionally biased region" description="Basic residues" evidence="1">
    <location>
        <begin position="789"/>
        <end position="798"/>
    </location>
</feature>
<gene>
    <name evidence="3" type="ORF">Tci_032453</name>
</gene>
<evidence type="ECO:0000256" key="1">
    <source>
        <dbReference type="SAM" id="MobiDB-lite"/>
    </source>
</evidence>
<dbReference type="InterPro" id="IPR012337">
    <property type="entry name" value="RNaseH-like_sf"/>
</dbReference>
<proteinExistence type="predicted"/>
<accession>A0A6L2LJY8</accession>
<reference evidence="3" key="1">
    <citation type="journal article" date="2019" name="Sci. Rep.">
        <title>Draft genome of Tanacetum cinerariifolium, the natural source of mosquito coil.</title>
        <authorList>
            <person name="Yamashiro T."/>
            <person name="Shiraishi A."/>
            <person name="Satake H."/>
            <person name="Nakayama K."/>
        </authorList>
    </citation>
    <scope>NUCLEOTIDE SEQUENCE</scope>
</reference>
<dbReference type="EMBL" id="BKCJ010004341">
    <property type="protein sequence ID" value="GEU60475.1"/>
    <property type="molecule type" value="Genomic_DNA"/>
</dbReference>
<dbReference type="CDD" id="cd09272">
    <property type="entry name" value="RNase_HI_RT_Ty1"/>
    <property type="match status" value="1"/>
</dbReference>
<comment type="caution">
    <text evidence="3">The sequence shown here is derived from an EMBL/GenBank/DDBJ whole genome shotgun (WGS) entry which is preliminary data.</text>
</comment>
<feature type="compositionally biased region" description="Basic and acidic residues" evidence="1">
    <location>
        <begin position="1146"/>
        <end position="1162"/>
    </location>
</feature>
<name>A0A6L2LJY8_TANCI</name>
<dbReference type="GO" id="GO:0003676">
    <property type="term" value="F:nucleic acid binding"/>
    <property type="evidence" value="ECO:0007669"/>
    <property type="project" value="InterPro"/>
</dbReference>
<feature type="compositionally biased region" description="Polar residues" evidence="1">
    <location>
        <begin position="1168"/>
        <end position="1182"/>
    </location>
</feature>
<feature type="compositionally biased region" description="Polar residues" evidence="1">
    <location>
        <begin position="831"/>
        <end position="842"/>
    </location>
</feature>
<feature type="compositionally biased region" description="Acidic residues" evidence="1">
    <location>
        <begin position="853"/>
        <end position="878"/>
    </location>
</feature>
<feature type="region of interest" description="Disordered" evidence="1">
    <location>
        <begin position="1143"/>
        <end position="1182"/>
    </location>
</feature>
<evidence type="ECO:0000313" key="3">
    <source>
        <dbReference type="EMBL" id="GEU60475.1"/>
    </source>
</evidence>
<dbReference type="PANTHER" id="PTHR11439:SF442">
    <property type="entry name" value="CYSTEINE-RICH RLK (RECEPTOR-LIKE PROTEIN KINASE) 8"/>
    <property type="match status" value="1"/>
</dbReference>
<dbReference type="InterPro" id="IPR036397">
    <property type="entry name" value="RNaseH_sf"/>
</dbReference>
<dbReference type="InterPro" id="IPR013103">
    <property type="entry name" value="RVT_2"/>
</dbReference>
<feature type="compositionally biased region" description="Basic and acidic residues" evidence="1">
    <location>
        <begin position="879"/>
        <end position="895"/>
    </location>
</feature>
<dbReference type="Pfam" id="PF07727">
    <property type="entry name" value="RVT_2"/>
    <property type="match status" value="1"/>
</dbReference>
<evidence type="ECO:0000259" key="2">
    <source>
        <dbReference type="Pfam" id="PF07727"/>
    </source>
</evidence>